<dbReference type="HOGENOM" id="CLU_008059_0_0_1"/>
<keyword evidence="5" id="KW-0539">Nucleus</keyword>
<comment type="subcellular location">
    <subcellularLocation>
        <location evidence="1">Nucleus</location>
    </subcellularLocation>
</comment>
<feature type="region of interest" description="Disordered" evidence="6">
    <location>
        <begin position="115"/>
        <end position="207"/>
    </location>
</feature>
<feature type="compositionally biased region" description="Acidic residues" evidence="6">
    <location>
        <begin position="190"/>
        <end position="202"/>
    </location>
</feature>
<keyword evidence="9" id="KW-1185">Reference proteome</keyword>
<dbReference type="SUPFAM" id="SSF53098">
    <property type="entry name" value="Ribonuclease H-like"/>
    <property type="match status" value="1"/>
</dbReference>
<evidence type="ECO:0000256" key="3">
    <source>
        <dbReference type="ARBA" id="ARBA00022771"/>
    </source>
</evidence>
<dbReference type="GO" id="GO:0005634">
    <property type="term" value="C:nucleus"/>
    <property type="evidence" value="ECO:0007669"/>
    <property type="project" value="UniProtKB-SubCell"/>
</dbReference>
<dbReference type="InterPro" id="IPR052035">
    <property type="entry name" value="ZnF_BED_domain_contain"/>
</dbReference>
<feature type="compositionally biased region" description="Polar residues" evidence="6">
    <location>
        <begin position="133"/>
        <end position="142"/>
    </location>
</feature>
<dbReference type="PANTHER" id="PTHR46481">
    <property type="entry name" value="ZINC FINGER BED DOMAIN-CONTAINING PROTEIN 4"/>
    <property type="match status" value="1"/>
</dbReference>
<dbReference type="GO" id="GO:0008270">
    <property type="term" value="F:zinc ion binding"/>
    <property type="evidence" value="ECO:0007669"/>
    <property type="project" value="UniProtKB-KW"/>
</dbReference>
<evidence type="ECO:0000256" key="2">
    <source>
        <dbReference type="ARBA" id="ARBA00022723"/>
    </source>
</evidence>
<dbReference type="EMBL" id="KB469300">
    <property type="protein sequence ID" value="EPQ56401.1"/>
    <property type="molecule type" value="Genomic_DNA"/>
</dbReference>
<keyword evidence="3" id="KW-0863">Zinc-finger</keyword>
<keyword evidence="2" id="KW-0479">Metal-binding</keyword>
<accession>S7Q8U4</accession>
<feature type="domain" description="DUF659" evidence="7">
    <location>
        <begin position="370"/>
        <end position="521"/>
    </location>
</feature>
<dbReference type="Proteomes" id="UP000030669">
    <property type="component" value="Unassembled WGS sequence"/>
</dbReference>
<evidence type="ECO:0000313" key="9">
    <source>
        <dbReference type="Proteomes" id="UP000030669"/>
    </source>
</evidence>
<evidence type="ECO:0000256" key="4">
    <source>
        <dbReference type="ARBA" id="ARBA00022833"/>
    </source>
</evidence>
<dbReference type="InterPro" id="IPR007021">
    <property type="entry name" value="DUF659"/>
</dbReference>
<dbReference type="RefSeq" id="XP_007865138.1">
    <property type="nucleotide sequence ID" value="XM_007866947.1"/>
</dbReference>
<dbReference type="OrthoDB" id="3236755at2759"/>
<dbReference type="PANTHER" id="PTHR46481:SF10">
    <property type="entry name" value="ZINC FINGER BED DOMAIN-CONTAINING PROTEIN 39"/>
    <property type="match status" value="1"/>
</dbReference>
<reference evidence="8 9" key="1">
    <citation type="journal article" date="2012" name="Science">
        <title>The Paleozoic origin of enzymatic lignin decomposition reconstructed from 31 fungal genomes.</title>
        <authorList>
            <person name="Floudas D."/>
            <person name="Binder M."/>
            <person name="Riley R."/>
            <person name="Barry K."/>
            <person name="Blanchette R.A."/>
            <person name="Henrissat B."/>
            <person name="Martinez A.T."/>
            <person name="Otillar R."/>
            <person name="Spatafora J.W."/>
            <person name="Yadav J.S."/>
            <person name="Aerts A."/>
            <person name="Benoit I."/>
            <person name="Boyd A."/>
            <person name="Carlson A."/>
            <person name="Copeland A."/>
            <person name="Coutinho P.M."/>
            <person name="de Vries R.P."/>
            <person name="Ferreira P."/>
            <person name="Findley K."/>
            <person name="Foster B."/>
            <person name="Gaskell J."/>
            <person name="Glotzer D."/>
            <person name="Gorecki P."/>
            <person name="Heitman J."/>
            <person name="Hesse C."/>
            <person name="Hori C."/>
            <person name="Igarashi K."/>
            <person name="Jurgens J.A."/>
            <person name="Kallen N."/>
            <person name="Kersten P."/>
            <person name="Kohler A."/>
            <person name="Kuees U."/>
            <person name="Kumar T.K.A."/>
            <person name="Kuo A."/>
            <person name="LaButti K."/>
            <person name="Larrondo L.F."/>
            <person name="Lindquist E."/>
            <person name="Ling A."/>
            <person name="Lombard V."/>
            <person name="Lucas S."/>
            <person name="Lundell T."/>
            <person name="Martin R."/>
            <person name="McLaughlin D.J."/>
            <person name="Morgenstern I."/>
            <person name="Morin E."/>
            <person name="Murat C."/>
            <person name="Nagy L.G."/>
            <person name="Nolan M."/>
            <person name="Ohm R.A."/>
            <person name="Patyshakuliyeva A."/>
            <person name="Rokas A."/>
            <person name="Ruiz-Duenas F.J."/>
            <person name="Sabat G."/>
            <person name="Salamov A."/>
            <person name="Samejima M."/>
            <person name="Schmutz J."/>
            <person name="Slot J.C."/>
            <person name="St John F."/>
            <person name="Stenlid J."/>
            <person name="Sun H."/>
            <person name="Sun S."/>
            <person name="Syed K."/>
            <person name="Tsang A."/>
            <person name="Wiebenga A."/>
            <person name="Young D."/>
            <person name="Pisabarro A."/>
            <person name="Eastwood D.C."/>
            <person name="Martin F."/>
            <person name="Cullen D."/>
            <person name="Grigoriev I.V."/>
            <person name="Hibbett D.S."/>
        </authorList>
    </citation>
    <scope>NUCLEOTIDE SEQUENCE [LARGE SCALE GENOMIC DNA]</scope>
    <source>
        <strain evidence="8 9">ATCC 11539</strain>
    </source>
</reference>
<evidence type="ECO:0000259" key="7">
    <source>
        <dbReference type="Pfam" id="PF04937"/>
    </source>
</evidence>
<dbReference type="OMA" id="IQCLEAK"/>
<dbReference type="InterPro" id="IPR012337">
    <property type="entry name" value="RNaseH-like_sf"/>
</dbReference>
<dbReference type="KEGG" id="gtr:GLOTRDRAFT_138137"/>
<dbReference type="GeneID" id="19303913"/>
<feature type="compositionally biased region" description="Acidic residues" evidence="6">
    <location>
        <begin position="995"/>
        <end position="1009"/>
    </location>
</feature>
<sequence length="1009" mass="112847">MSDKRIPTLRKYLQSLPSAIPYRAAEDSQYKFHQFSPDAEWIKEEGLDVAVNRELEAILGSRLPGYVEVKERGPGLEALADVLDRYLELSPQSFYLDKWLDDILTSVKRIYELNGEPIPDCQSPEIPVGNENGGSSATSQSSGRKEQAVQKPTPGTKRKKQSDSAKASGKSKKKKDTASKPDTLIMTSFEDPDYVTSEEDTDDRTAGVRLHPLLPAISKPCRKVNSTDPEKKHARCICSRECGTSWAWKRPKARVLLHAMNCQFMPADLRCQATEALAADGKSGVVAKEAAVKLNEQAEDSRAKQRADVTANTQKMLPDVFQTEGRKRLKTNADRDLVSMLACCGLSPTLADAPEFKKYSATLNAIYKPPSSSWIRDFLLPQAAAKVKVMTIELLQDPRERHQTLTFDGGKKKKRSFFTVHSTTAEGRALLLELSDVSGLSHTANLIKEIIERWLIQIGPHNVSGIVSDNASNTAAARRLISAAYPHIVNMQDCCHELDLAIEDICRLEEIKQIIGPLREILAFMSRSGYATELFDKARVRLDLGRGLEFIGETRFGTVYWSAESVRRNMEAFRAILDDKSLGITLGITLDPLLERGSVKTIQWELQLTKLIAILGPFSKAIKCLEHSRTTAGDVFLFWLAILAQLSQLFESNAVGLETATIEEIRAITNTRFEKMITGQPDNLYALAFFLDPRYRNAPIFKHRNPLAVPAVTIKRTEAGPVTLSGLSDKDVVKEMGLSLLRLLKKEYGDGVNMKSPKQIENLMQLRNPDLAGIIPAQAINSLRNELDNYTKGRDPFNRRFRSNETVLDWWKAVRKDELGRVLGALAVKIYSISVNSMADERSVSTVTWLSQGHRSTMSIGTLNNNIAIRQWERWDPETIVPLRMPTPKWRDMQAMIFARRGTARGNAGTTTRLPEPDQEQGVKRVIDDDVTWLDEPTRTLPAKVMRDRLTIPHTGNLKLNDLIDLASPFLLDVLSDTPQGPSVEAVDSDRDASDDAVMDDTPLEWDKW</sequence>
<dbReference type="eggNOG" id="ENOG502RB0T">
    <property type="taxonomic scope" value="Eukaryota"/>
</dbReference>
<feature type="region of interest" description="Disordered" evidence="6">
    <location>
        <begin position="977"/>
        <end position="1009"/>
    </location>
</feature>
<keyword evidence="4" id="KW-0862">Zinc</keyword>
<dbReference type="AlphaFoldDB" id="S7Q8U4"/>
<evidence type="ECO:0000313" key="8">
    <source>
        <dbReference type="EMBL" id="EPQ56401.1"/>
    </source>
</evidence>
<evidence type="ECO:0000256" key="1">
    <source>
        <dbReference type="ARBA" id="ARBA00004123"/>
    </source>
</evidence>
<proteinExistence type="predicted"/>
<evidence type="ECO:0000256" key="6">
    <source>
        <dbReference type="SAM" id="MobiDB-lite"/>
    </source>
</evidence>
<name>S7Q8U4_GLOTA</name>
<gene>
    <name evidence="8" type="ORF">GLOTRDRAFT_138137</name>
</gene>
<organism evidence="8 9">
    <name type="scientific">Gloeophyllum trabeum (strain ATCC 11539 / FP-39264 / Madison 617)</name>
    <name type="common">Brown rot fungus</name>
    <dbReference type="NCBI Taxonomy" id="670483"/>
    <lineage>
        <taxon>Eukaryota</taxon>
        <taxon>Fungi</taxon>
        <taxon>Dikarya</taxon>
        <taxon>Basidiomycota</taxon>
        <taxon>Agaricomycotina</taxon>
        <taxon>Agaricomycetes</taxon>
        <taxon>Gloeophyllales</taxon>
        <taxon>Gloeophyllaceae</taxon>
        <taxon>Gloeophyllum</taxon>
    </lineage>
</organism>
<dbReference type="Pfam" id="PF04937">
    <property type="entry name" value="DUF659"/>
    <property type="match status" value="1"/>
</dbReference>
<protein>
    <recommendedName>
        <fullName evidence="7">DUF659 domain-containing protein</fullName>
    </recommendedName>
</protein>
<evidence type="ECO:0000256" key="5">
    <source>
        <dbReference type="ARBA" id="ARBA00023242"/>
    </source>
</evidence>